<dbReference type="Pfam" id="PF13408">
    <property type="entry name" value="Zn_ribbon_recom"/>
    <property type="match status" value="1"/>
</dbReference>
<evidence type="ECO:0000313" key="4">
    <source>
        <dbReference type="EMBL" id="MCC2176195.1"/>
    </source>
</evidence>
<dbReference type="SUPFAM" id="SSF53041">
    <property type="entry name" value="Resolvase-like"/>
    <property type="match status" value="1"/>
</dbReference>
<keyword evidence="5" id="KW-1185">Reference proteome</keyword>
<keyword evidence="1" id="KW-0175">Coiled coil</keyword>
<dbReference type="InterPro" id="IPR011109">
    <property type="entry name" value="DNA_bind_recombinase_dom"/>
</dbReference>
<dbReference type="PROSITE" id="PS51737">
    <property type="entry name" value="RECOMBINASE_DNA_BIND"/>
    <property type="match status" value="1"/>
</dbReference>
<feature type="domain" description="Resolvase/invertase-type recombinase catalytic" evidence="2">
    <location>
        <begin position="13"/>
        <end position="162"/>
    </location>
</feature>
<evidence type="ECO:0000259" key="2">
    <source>
        <dbReference type="PROSITE" id="PS51736"/>
    </source>
</evidence>
<sequence length="622" mass="71604">MKKQRKIEKDNRCVAIYARKSRITNKGDSIGVQFKQCADYAKKELGLDEEYEFLQYEDKGLSGYFSDRPDFQRMLHDVQDGKIKAIVCYKLDRVGRKTADLIRLMDFLEMYHVDLLICSNGINTASGLYKIFIQIFAVIAEFERDTLTERIVDNMMELAKDGRWLGGNTPMGFTVRRVTTGSGKGKSAYSYLESLPEEKRMVQRLYEIFRTTRSIQSTAKQMNEEGFHTPSGAAFNASTTRLVLRNPIYCTADKRSYDYFIDHDGNVFGDMIEFDGTHGLSAYNKTDQEKYEGSDSTFISPKYVQTIESKPISEWIIAVGKHEGFIPSEQWIEVQELLDAIAEKYNRPHRKTNALAGLAHCPHCGRRLSVIPESDRWTNGKPRFKYVCPGYRKKECNFKAVDGVLLDEFVVQQLSELSDENSERFRRILEIKIEEVLEQSQTVQEHNLIKKKRDKLKVDIAAQTRNLREANGGIKQFIQEDLQNLAEELRETERQLSKLDEGRKNNMIAIRDLEMTKERLLSFAEYAKDAQPEVLVTLIQTVVERIYIVDKDDERYCHIFIKGCAGEDYTGFFQTAGYIEQKTTPVCDSEQYCIGKVILAVYTAYLVEICVLMGQILLSPHK</sequence>
<dbReference type="InterPro" id="IPR038109">
    <property type="entry name" value="DNA_bind_recomb_sf"/>
</dbReference>
<dbReference type="PANTHER" id="PTHR30461:SF23">
    <property type="entry name" value="DNA RECOMBINASE-RELATED"/>
    <property type="match status" value="1"/>
</dbReference>
<evidence type="ECO:0000256" key="1">
    <source>
        <dbReference type="SAM" id="Coils"/>
    </source>
</evidence>
<dbReference type="GO" id="GO:0000150">
    <property type="term" value="F:DNA strand exchange activity"/>
    <property type="evidence" value="ECO:0007669"/>
    <property type="project" value="InterPro"/>
</dbReference>
<organism evidence="4 5">
    <name type="scientific">Agathobaculum butyriciproducens</name>
    <dbReference type="NCBI Taxonomy" id="1628085"/>
    <lineage>
        <taxon>Bacteria</taxon>
        <taxon>Bacillati</taxon>
        <taxon>Bacillota</taxon>
        <taxon>Clostridia</taxon>
        <taxon>Eubacteriales</taxon>
        <taxon>Butyricicoccaceae</taxon>
        <taxon>Agathobaculum</taxon>
    </lineage>
</organism>
<dbReference type="InterPro" id="IPR050639">
    <property type="entry name" value="SSR_resolvase"/>
</dbReference>
<dbReference type="Pfam" id="PF00239">
    <property type="entry name" value="Resolvase"/>
    <property type="match status" value="1"/>
</dbReference>
<accession>A0AAW4VTP0</accession>
<dbReference type="InterPro" id="IPR025827">
    <property type="entry name" value="Zn_ribbon_recom_dom"/>
</dbReference>
<feature type="coiled-coil region" evidence="1">
    <location>
        <begin position="475"/>
        <end position="502"/>
    </location>
</feature>
<feature type="domain" description="Recombinase" evidence="3">
    <location>
        <begin position="170"/>
        <end position="344"/>
    </location>
</feature>
<dbReference type="Proteomes" id="UP001298753">
    <property type="component" value="Unassembled WGS sequence"/>
</dbReference>
<dbReference type="PANTHER" id="PTHR30461">
    <property type="entry name" value="DNA-INVERTASE FROM LAMBDOID PROPHAGE"/>
    <property type="match status" value="1"/>
</dbReference>
<dbReference type="SMART" id="SM00857">
    <property type="entry name" value="Resolvase"/>
    <property type="match status" value="1"/>
</dbReference>
<reference evidence="4 5" key="1">
    <citation type="submission" date="2021-10" db="EMBL/GenBank/DDBJ databases">
        <title>Anaerobic single-cell dispensing facilitates the cultivation of human gut bacteria.</title>
        <authorList>
            <person name="Afrizal A."/>
        </authorList>
    </citation>
    <scope>NUCLEOTIDE SEQUENCE [LARGE SCALE GENOMIC DNA]</scope>
    <source>
        <strain evidence="4 5">CLA-AA-H270</strain>
    </source>
</reference>
<name>A0AAW4VTP0_9FIRM</name>
<evidence type="ECO:0000259" key="3">
    <source>
        <dbReference type="PROSITE" id="PS51737"/>
    </source>
</evidence>
<dbReference type="GeneID" id="98661374"/>
<gene>
    <name evidence="4" type="ORF">LKD22_03470</name>
</gene>
<dbReference type="InterPro" id="IPR006119">
    <property type="entry name" value="Resolv_N"/>
</dbReference>
<dbReference type="Pfam" id="PF07508">
    <property type="entry name" value="Recombinase"/>
    <property type="match status" value="1"/>
</dbReference>
<protein>
    <submittedName>
        <fullName evidence="4">Recombinase family protein</fullName>
    </submittedName>
</protein>
<dbReference type="CDD" id="cd00338">
    <property type="entry name" value="Ser_Recombinase"/>
    <property type="match status" value="1"/>
</dbReference>
<dbReference type="InterPro" id="IPR036162">
    <property type="entry name" value="Resolvase-like_N_sf"/>
</dbReference>
<proteinExistence type="predicted"/>
<dbReference type="RefSeq" id="WP_227600240.1">
    <property type="nucleotide sequence ID" value="NZ_JAJEPX010000006.1"/>
</dbReference>
<dbReference type="PROSITE" id="PS51736">
    <property type="entry name" value="RECOMBINASES_3"/>
    <property type="match status" value="1"/>
</dbReference>
<comment type="caution">
    <text evidence="4">The sequence shown here is derived from an EMBL/GenBank/DDBJ whole genome shotgun (WGS) entry which is preliminary data.</text>
</comment>
<dbReference type="Gene3D" id="3.90.1750.20">
    <property type="entry name" value="Putative Large Serine Recombinase, Chain B, Domain 2"/>
    <property type="match status" value="2"/>
</dbReference>
<evidence type="ECO:0000313" key="5">
    <source>
        <dbReference type="Proteomes" id="UP001298753"/>
    </source>
</evidence>
<dbReference type="GO" id="GO:0003677">
    <property type="term" value="F:DNA binding"/>
    <property type="evidence" value="ECO:0007669"/>
    <property type="project" value="InterPro"/>
</dbReference>
<dbReference type="Gene3D" id="3.40.50.1390">
    <property type="entry name" value="Resolvase, N-terminal catalytic domain"/>
    <property type="match status" value="1"/>
</dbReference>
<dbReference type="EMBL" id="JAJEPX010000006">
    <property type="protein sequence ID" value="MCC2176195.1"/>
    <property type="molecule type" value="Genomic_DNA"/>
</dbReference>
<dbReference type="AlphaFoldDB" id="A0AAW4VTP0"/>